<dbReference type="InterPro" id="IPR050215">
    <property type="entry name" value="Thiolase-like_sf_Thiolase"/>
</dbReference>
<sequence length="133" mass="14325">MSKEKAKELGLEPMATLRAWASGAIDPNYMGLGPVPAVRKVLKKTGLANKDMDVIELNEAFASQTLGCMKELGWSFDQINPHGSGISMGHPVGCTGARIAVTIIYDMVHRNLHRGLETMCIGGGQGMAAIWER</sequence>
<proteinExistence type="predicted"/>
<dbReference type="PANTHER" id="PTHR43853:SF2">
    <property type="entry name" value="3-OXOADIPYL-COA_3-OXO-5,6-DEHYDROSUBERYL-COA THIOLASE"/>
    <property type="match status" value="1"/>
</dbReference>
<dbReference type="GO" id="GO:0003988">
    <property type="term" value="F:acetyl-CoA C-acyltransferase activity"/>
    <property type="evidence" value="ECO:0007669"/>
    <property type="project" value="TreeGrafter"/>
</dbReference>
<dbReference type="InterPro" id="IPR016039">
    <property type="entry name" value="Thiolase-like"/>
</dbReference>
<protein>
    <recommendedName>
        <fullName evidence="1">Thiolase C-terminal domain-containing protein</fullName>
    </recommendedName>
</protein>
<dbReference type="GO" id="GO:0010124">
    <property type="term" value="P:phenylacetate catabolic process"/>
    <property type="evidence" value="ECO:0007669"/>
    <property type="project" value="TreeGrafter"/>
</dbReference>
<evidence type="ECO:0000259" key="1">
    <source>
        <dbReference type="Pfam" id="PF02803"/>
    </source>
</evidence>
<dbReference type="PANTHER" id="PTHR43853">
    <property type="entry name" value="3-KETOACYL-COA THIOLASE, PEROXISOMAL"/>
    <property type="match status" value="1"/>
</dbReference>
<dbReference type="InterPro" id="IPR020617">
    <property type="entry name" value="Thiolase_C"/>
</dbReference>
<organism evidence="2">
    <name type="scientific">marine sediment metagenome</name>
    <dbReference type="NCBI Taxonomy" id="412755"/>
    <lineage>
        <taxon>unclassified sequences</taxon>
        <taxon>metagenomes</taxon>
        <taxon>ecological metagenomes</taxon>
    </lineage>
</organism>
<dbReference type="Gene3D" id="3.40.47.10">
    <property type="match status" value="2"/>
</dbReference>
<accession>X1FCU8</accession>
<dbReference type="GO" id="GO:0006635">
    <property type="term" value="P:fatty acid beta-oxidation"/>
    <property type="evidence" value="ECO:0007669"/>
    <property type="project" value="TreeGrafter"/>
</dbReference>
<comment type="caution">
    <text evidence="2">The sequence shown here is derived from an EMBL/GenBank/DDBJ whole genome shotgun (WGS) entry which is preliminary data.</text>
</comment>
<gene>
    <name evidence="2" type="ORF">S03H2_24910</name>
</gene>
<dbReference type="Pfam" id="PF02803">
    <property type="entry name" value="Thiolase_C"/>
    <property type="match status" value="1"/>
</dbReference>
<dbReference type="SUPFAM" id="SSF53901">
    <property type="entry name" value="Thiolase-like"/>
    <property type="match status" value="1"/>
</dbReference>
<reference evidence="2" key="1">
    <citation type="journal article" date="2014" name="Front. Microbiol.">
        <title>High frequency of phylogenetically diverse reductive dehalogenase-homologous genes in deep subseafloor sedimentary metagenomes.</title>
        <authorList>
            <person name="Kawai M."/>
            <person name="Futagami T."/>
            <person name="Toyoda A."/>
            <person name="Takaki Y."/>
            <person name="Nishi S."/>
            <person name="Hori S."/>
            <person name="Arai W."/>
            <person name="Tsubouchi T."/>
            <person name="Morono Y."/>
            <person name="Uchiyama I."/>
            <person name="Ito T."/>
            <person name="Fujiyama A."/>
            <person name="Inagaki F."/>
            <person name="Takami H."/>
        </authorList>
    </citation>
    <scope>NUCLEOTIDE SEQUENCE</scope>
    <source>
        <strain evidence="2">Expedition CK06-06</strain>
    </source>
</reference>
<evidence type="ECO:0000313" key="2">
    <source>
        <dbReference type="EMBL" id="GAH42802.1"/>
    </source>
</evidence>
<feature type="domain" description="Thiolase C-terminal" evidence="1">
    <location>
        <begin position="12"/>
        <end position="132"/>
    </location>
</feature>
<name>X1FCU8_9ZZZZ</name>
<dbReference type="AlphaFoldDB" id="X1FCU8"/>
<dbReference type="EMBL" id="BARU01013963">
    <property type="protein sequence ID" value="GAH42802.1"/>
    <property type="molecule type" value="Genomic_DNA"/>
</dbReference>